<keyword evidence="4" id="KW-1185">Reference proteome</keyword>
<dbReference type="EMBL" id="WJHE01000612">
    <property type="protein sequence ID" value="MST33486.1"/>
    <property type="molecule type" value="Genomic_DNA"/>
</dbReference>
<dbReference type="PANTHER" id="PTHR43757:SF2">
    <property type="entry name" value="AMINOMETHYLTRANSFERASE, MITOCHONDRIAL"/>
    <property type="match status" value="1"/>
</dbReference>
<dbReference type="PANTHER" id="PTHR43757">
    <property type="entry name" value="AMINOMETHYLTRANSFERASE"/>
    <property type="match status" value="1"/>
</dbReference>
<protein>
    <submittedName>
        <fullName evidence="3">Sarcosine oxidase</fullName>
    </submittedName>
</protein>
<dbReference type="InterPro" id="IPR006222">
    <property type="entry name" value="GCVT_N"/>
</dbReference>
<gene>
    <name evidence="3" type="ORF">GHK86_12240</name>
</gene>
<dbReference type="Proteomes" id="UP000437736">
    <property type="component" value="Unassembled WGS sequence"/>
</dbReference>
<feature type="domain" description="GCVT N-terminal" evidence="1">
    <location>
        <begin position="1"/>
        <end position="258"/>
    </location>
</feature>
<dbReference type="PIRSF" id="PIRSF006487">
    <property type="entry name" value="GcvT"/>
    <property type="match status" value="1"/>
</dbReference>
<feature type="non-terminal residue" evidence="3">
    <location>
        <position position="1"/>
    </location>
</feature>
<proteinExistence type="predicted"/>
<evidence type="ECO:0000313" key="3">
    <source>
        <dbReference type="EMBL" id="MST33486.1"/>
    </source>
</evidence>
<dbReference type="Pfam" id="PF08669">
    <property type="entry name" value="GCV_T_C"/>
    <property type="match status" value="1"/>
</dbReference>
<dbReference type="Pfam" id="PF01571">
    <property type="entry name" value="GCV_T"/>
    <property type="match status" value="1"/>
</dbReference>
<dbReference type="InterPro" id="IPR027266">
    <property type="entry name" value="TrmE/GcvT-like"/>
</dbReference>
<comment type="caution">
    <text evidence="3">The sequence shown here is derived from an EMBL/GenBank/DDBJ whole genome shotgun (WGS) entry which is preliminary data.</text>
</comment>
<dbReference type="InterPro" id="IPR028896">
    <property type="entry name" value="GcvT/YgfZ/DmdA"/>
</dbReference>
<name>A0ABW9QVE3_9ACTN</name>
<evidence type="ECO:0000259" key="1">
    <source>
        <dbReference type="Pfam" id="PF01571"/>
    </source>
</evidence>
<dbReference type="Gene3D" id="3.30.1360.120">
    <property type="entry name" value="Probable tRNA modification gtpase trme, domain 1"/>
    <property type="match status" value="1"/>
</dbReference>
<feature type="domain" description="Aminomethyltransferase C-terminal" evidence="2">
    <location>
        <begin position="277"/>
        <end position="353"/>
    </location>
</feature>
<dbReference type="SUPFAM" id="SSF103025">
    <property type="entry name" value="Folate-binding domain"/>
    <property type="match status" value="1"/>
</dbReference>
<dbReference type="InterPro" id="IPR029043">
    <property type="entry name" value="GcvT/YgfZ_C"/>
</dbReference>
<dbReference type="InterPro" id="IPR013977">
    <property type="entry name" value="GcvT_C"/>
</dbReference>
<sequence>HGAKPLVAGQWIRPDHYGDPDAEVATVRNKVGIIDVTPLGKLDLRGPDVPKLLNLLYVNKWSKLAVGSVRYGVMCAEDGVVLDDGVTGRLAEDRWVMSTTSSGAATVWEWAESWLQTEHPDWQVHVTPVTTAYASINIAGPASRELLGRLCTDVDLSGEAFPYMQVRAGTIAGVAGCWMWRIGFTGELSYEIHVPAGYGLHVWESLLDAGADLGVGAFGIEAQRIMRLEKGHFIVAQDTDGLTKALGAGLDWLVKLDKDDFAGKPELAWQAGEHYQRLVGLQPLDGDIVPPEASQIVAGETRIVGRITSSRRSPTLGRSICLGFVEPDLAAAGTIVTVLLPDRRRIPARVMEHHAHYDPEGVRLRG</sequence>
<organism evidence="3 4">
    <name type="scientific">Acidiferrimicrobium australe</name>
    <dbReference type="NCBI Taxonomy" id="2664430"/>
    <lineage>
        <taxon>Bacteria</taxon>
        <taxon>Bacillati</taxon>
        <taxon>Actinomycetota</taxon>
        <taxon>Acidimicrobiia</taxon>
        <taxon>Acidimicrobiales</taxon>
        <taxon>Acidimicrobiaceae</taxon>
        <taxon>Acidiferrimicrobium</taxon>
    </lineage>
</organism>
<reference evidence="3 4" key="1">
    <citation type="submission" date="2019-11" db="EMBL/GenBank/DDBJ databases">
        <title>Acidiferrimicrobium australis gen. nov., sp. nov., an acidophilic and obligately heterotrophic, member of the Actinobacteria that catalyses dissimilatory oxido- reduction of iron isolated from metal-rich acidic water in Chile.</title>
        <authorList>
            <person name="Gonzalez D."/>
            <person name="Huber K."/>
            <person name="Hedrich S."/>
            <person name="Rojas-Villalobos C."/>
            <person name="Quatrini R."/>
            <person name="Dinamarca M.A."/>
            <person name="Schwarz A."/>
            <person name="Canales C."/>
            <person name="Nancucheo I."/>
        </authorList>
    </citation>
    <scope>NUCLEOTIDE SEQUENCE [LARGE SCALE GENOMIC DNA]</scope>
    <source>
        <strain evidence="3 4">USS-CCA1</strain>
    </source>
</reference>
<accession>A0ABW9QVE3</accession>
<evidence type="ECO:0000259" key="2">
    <source>
        <dbReference type="Pfam" id="PF08669"/>
    </source>
</evidence>
<dbReference type="SUPFAM" id="SSF101790">
    <property type="entry name" value="Aminomethyltransferase beta-barrel domain"/>
    <property type="match status" value="1"/>
</dbReference>
<evidence type="ECO:0000313" key="4">
    <source>
        <dbReference type="Proteomes" id="UP000437736"/>
    </source>
</evidence>